<dbReference type="InterPro" id="IPR029058">
    <property type="entry name" value="AB_hydrolase_fold"/>
</dbReference>
<dbReference type="Gene3D" id="3.40.50.1820">
    <property type="entry name" value="alpha/beta hydrolase"/>
    <property type="match status" value="1"/>
</dbReference>
<protein>
    <recommendedName>
        <fullName evidence="2">Lipase</fullName>
    </recommendedName>
</protein>
<comment type="similarity">
    <text evidence="1 2">Belongs to the AB hydrolase superfamily. Lipase family.</text>
</comment>
<feature type="signal peptide" evidence="4">
    <location>
        <begin position="1"/>
        <end position="16"/>
    </location>
</feature>
<name>A0AAF3EMT9_9BILA</name>
<keyword evidence="2" id="KW-0442">Lipid degradation</keyword>
<dbReference type="AlphaFoldDB" id="A0AAF3EMT9"/>
<organism evidence="6 7">
    <name type="scientific">Mesorhabditis belari</name>
    <dbReference type="NCBI Taxonomy" id="2138241"/>
    <lineage>
        <taxon>Eukaryota</taxon>
        <taxon>Metazoa</taxon>
        <taxon>Ecdysozoa</taxon>
        <taxon>Nematoda</taxon>
        <taxon>Chromadorea</taxon>
        <taxon>Rhabditida</taxon>
        <taxon>Rhabditina</taxon>
        <taxon>Rhabditomorpha</taxon>
        <taxon>Rhabditoidea</taxon>
        <taxon>Rhabditidae</taxon>
        <taxon>Mesorhabditinae</taxon>
        <taxon>Mesorhabditis</taxon>
    </lineage>
</organism>
<keyword evidence="4" id="KW-0732">Signal</keyword>
<feature type="active site" description="Charge relay system" evidence="3">
    <location>
        <position position="371"/>
    </location>
</feature>
<evidence type="ECO:0000256" key="2">
    <source>
        <dbReference type="PIRNR" id="PIRNR000862"/>
    </source>
</evidence>
<dbReference type="Pfam" id="PF04083">
    <property type="entry name" value="Abhydro_lipase"/>
    <property type="match status" value="1"/>
</dbReference>
<dbReference type="PANTHER" id="PTHR11005">
    <property type="entry name" value="LYSOSOMAL ACID LIPASE-RELATED"/>
    <property type="match status" value="1"/>
</dbReference>
<feature type="active site" description="Nucleophile" evidence="3">
    <location>
        <position position="165"/>
    </location>
</feature>
<dbReference type="InterPro" id="IPR006693">
    <property type="entry name" value="AB_hydrolase_lipase"/>
</dbReference>
<proteinExistence type="inferred from homology"/>
<feature type="active site" description="Charge relay system" evidence="3">
    <location>
        <position position="339"/>
    </location>
</feature>
<dbReference type="WBParaSite" id="MBELARI_LOCUS15039">
    <property type="protein sequence ID" value="MBELARI_LOCUS15039"/>
    <property type="gene ID" value="MBELARI_LOCUS15039"/>
</dbReference>
<evidence type="ECO:0000313" key="7">
    <source>
        <dbReference type="WBParaSite" id="MBELARI_LOCUS15039"/>
    </source>
</evidence>
<evidence type="ECO:0000259" key="5">
    <source>
        <dbReference type="Pfam" id="PF04083"/>
    </source>
</evidence>
<feature type="domain" description="Partial AB-hydrolase lipase" evidence="5">
    <location>
        <begin position="30"/>
        <end position="91"/>
    </location>
</feature>
<evidence type="ECO:0000313" key="6">
    <source>
        <dbReference type="Proteomes" id="UP000887575"/>
    </source>
</evidence>
<keyword evidence="2" id="KW-0378">Hydrolase</keyword>
<keyword evidence="2" id="KW-0443">Lipid metabolism</keyword>
<feature type="chain" id="PRO_5042000374" description="Lipase" evidence="4">
    <location>
        <begin position="17"/>
        <end position="403"/>
    </location>
</feature>
<reference evidence="7" key="1">
    <citation type="submission" date="2024-02" db="UniProtKB">
        <authorList>
            <consortium name="WormBaseParasite"/>
        </authorList>
    </citation>
    <scope>IDENTIFICATION</scope>
</reference>
<dbReference type="GO" id="GO:0016042">
    <property type="term" value="P:lipid catabolic process"/>
    <property type="evidence" value="ECO:0007669"/>
    <property type="project" value="UniProtKB-KW"/>
</dbReference>
<dbReference type="SUPFAM" id="SSF53474">
    <property type="entry name" value="alpha/beta-Hydrolases"/>
    <property type="match status" value="1"/>
</dbReference>
<keyword evidence="6" id="KW-1185">Reference proteome</keyword>
<dbReference type="FunFam" id="3.40.50.1820:FF:000179">
    <property type="entry name" value="Lipase"/>
    <property type="match status" value="1"/>
</dbReference>
<dbReference type="PIRSF" id="PIRSF000862">
    <property type="entry name" value="Steryl_ester_lip"/>
    <property type="match status" value="1"/>
</dbReference>
<dbReference type="GO" id="GO:0016788">
    <property type="term" value="F:hydrolase activity, acting on ester bonds"/>
    <property type="evidence" value="ECO:0007669"/>
    <property type="project" value="InterPro"/>
</dbReference>
<evidence type="ECO:0000256" key="3">
    <source>
        <dbReference type="PIRSR" id="PIRSR000862-1"/>
    </source>
</evidence>
<sequence length="403" mass="44873">MKFLFLGVLCLCGASAQIFASSDPEISMTTPQIIQRWGYAVEVHTITTIDGYMIDLHRIPNGKNGVRTANKPVVLMQHGLMADSSVWVSNLPQQSAAFLFADAGFDVWLGNLRGNTYGMRHKTLSPQNPAFWKFSFDDAASTLPAFVNYILQMTNQQSLNYIGHSQGALMMFARLSEDPTFAQKIANHFALAPLGTMNNVKGPLFTMAKTLGNLTQDQLFSLFGAGQLIPRSDLVNQLKTQVCQSGPVCDNFLFLTSGSPSASQFNISRLPIYLSHTPSPSSTQNFIHYLQNINAQGVVPKYDFGNAQLNIAKYGQPSPPLYDFSKINAPTHLFWGDLDVFADKIDIENWLLPILNKQWLRNNIELPNFAHMDFVWGLNAANQVYMPIINFLRGAQRQQPIMG</sequence>
<dbReference type="InterPro" id="IPR025483">
    <property type="entry name" value="Lipase_euk"/>
</dbReference>
<accession>A0AAF3EMT9</accession>
<dbReference type="Proteomes" id="UP000887575">
    <property type="component" value="Unassembled WGS sequence"/>
</dbReference>
<evidence type="ECO:0000256" key="1">
    <source>
        <dbReference type="ARBA" id="ARBA00010701"/>
    </source>
</evidence>
<evidence type="ECO:0000256" key="4">
    <source>
        <dbReference type="SAM" id="SignalP"/>
    </source>
</evidence>